<dbReference type="Proteomes" id="UP000669179">
    <property type="component" value="Unassembled WGS sequence"/>
</dbReference>
<dbReference type="RefSeq" id="WP_208255738.1">
    <property type="nucleotide sequence ID" value="NZ_JAGEOJ010000005.1"/>
</dbReference>
<keyword evidence="1" id="KW-0732">Signal</keyword>
<accession>A0A939T4E2</accession>
<sequence length="367" mass="38794">MRTPRGLASALAVAAAGLIGLIGLAGCGGSGSDYDWKAAPDDAKIAAQGKDLPTYGLAPDWADYGEVVKAFCAQHGGTCAHKDTDMSSADEIQRFDAEQKNPVGTASDIGLMWGPVAEAKGVVPPYLPPSASKLKDWQKAKDGGWIATFVGTPAFVVNVDKVKNPPKSWADLLKPEYKGLIATKSPASSGTGQAMVVAAAYGNGGSIDNLGPAFDYFAKLKKAGNLSDAKMSEETLEKGEAPIQINYDFNGITQKAELAKKNVKLEVIVPSDGSIWAPSGLMINKYNGAKGDFLKAFMDYVLSDQAQISFAKFGARPIRFLNGDLRLPADAKANWLPESSYAGVKEVPYSKVDPAKIVSDWEAKVVA</sequence>
<comment type="caution">
    <text evidence="2">The sequence shown here is derived from an EMBL/GenBank/DDBJ whole genome shotgun (WGS) entry which is preliminary data.</text>
</comment>
<dbReference type="Pfam" id="PF13343">
    <property type="entry name" value="SBP_bac_6"/>
    <property type="match status" value="1"/>
</dbReference>
<dbReference type="PANTHER" id="PTHR30006:SF2">
    <property type="entry name" value="ABC TRANSPORTER SUBSTRATE-BINDING PROTEIN"/>
    <property type="match status" value="1"/>
</dbReference>
<dbReference type="GO" id="GO:0015888">
    <property type="term" value="P:thiamine transport"/>
    <property type="evidence" value="ECO:0007669"/>
    <property type="project" value="TreeGrafter"/>
</dbReference>
<dbReference type="SUPFAM" id="SSF53850">
    <property type="entry name" value="Periplasmic binding protein-like II"/>
    <property type="match status" value="1"/>
</dbReference>
<dbReference type="Gene3D" id="3.40.190.10">
    <property type="entry name" value="Periplasmic binding protein-like II"/>
    <property type="match status" value="2"/>
</dbReference>
<dbReference type="GO" id="GO:0030976">
    <property type="term" value="F:thiamine pyrophosphate binding"/>
    <property type="evidence" value="ECO:0007669"/>
    <property type="project" value="TreeGrafter"/>
</dbReference>
<reference evidence="2" key="1">
    <citation type="submission" date="2021-03" db="EMBL/GenBank/DDBJ databases">
        <authorList>
            <person name="Kanchanasin P."/>
            <person name="Saeng-In P."/>
            <person name="Phongsopitanun W."/>
            <person name="Yuki M."/>
            <person name="Kudo T."/>
            <person name="Ohkuma M."/>
            <person name="Tanasupawat S."/>
        </authorList>
    </citation>
    <scope>NUCLEOTIDE SEQUENCE</scope>
    <source>
        <strain evidence="2">GKU 128</strain>
    </source>
</reference>
<dbReference type="PANTHER" id="PTHR30006">
    <property type="entry name" value="THIAMINE-BINDING PERIPLASMIC PROTEIN-RELATED"/>
    <property type="match status" value="1"/>
</dbReference>
<dbReference type="GO" id="GO:0030288">
    <property type="term" value="C:outer membrane-bounded periplasmic space"/>
    <property type="evidence" value="ECO:0007669"/>
    <property type="project" value="TreeGrafter"/>
</dbReference>
<name>A0A939T4E2_9ACTN</name>
<dbReference type="PROSITE" id="PS51257">
    <property type="entry name" value="PROKAR_LIPOPROTEIN"/>
    <property type="match status" value="1"/>
</dbReference>
<dbReference type="GO" id="GO:0030975">
    <property type="term" value="F:thiamine binding"/>
    <property type="evidence" value="ECO:0007669"/>
    <property type="project" value="TreeGrafter"/>
</dbReference>
<dbReference type="EMBL" id="JAGEOJ010000005">
    <property type="protein sequence ID" value="MBO2448074.1"/>
    <property type="molecule type" value="Genomic_DNA"/>
</dbReference>
<gene>
    <name evidence="2" type="ORF">J4573_13300</name>
</gene>
<dbReference type="AlphaFoldDB" id="A0A939T4E2"/>
<evidence type="ECO:0000313" key="3">
    <source>
        <dbReference type="Proteomes" id="UP000669179"/>
    </source>
</evidence>
<protein>
    <submittedName>
        <fullName evidence="2">Extracellular solute-binding protein</fullName>
    </submittedName>
</protein>
<organism evidence="2 3">
    <name type="scientific">Actinomadura barringtoniae</name>
    <dbReference type="NCBI Taxonomy" id="1427535"/>
    <lineage>
        <taxon>Bacteria</taxon>
        <taxon>Bacillati</taxon>
        <taxon>Actinomycetota</taxon>
        <taxon>Actinomycetes</taxon>
        <taxon>Streptosporangiales</taxon>
        <taxon>Thermomonosporaceae</taxon>
        <taxon>Actinomadura</taxon>
    </lineage>
</organism>
<evidence type="ECO:0000256" key="1">
    <source>
        <dbReference type="ARBA" id="ARBA00022729"/>
    </source>
</evidence>
<keyword evidence="3" id="KW-1185">Reference proteome</keyword>
<evidence type="ECO:0000313" key="2">
    <source>
        <dbReference type="EMBL" id="MBO2448074.1"/>
    </source>
</evidence>
<proteinExistence type="predicted"/>